<reference evidence="15" key="1">
    <citation type="journal article" date="2023" name="Int. J. Syst. Evol. Microbiol.">
        <title>Mesoterricola silvestris gen. nov., sp. nov., Mesoterricola sediminis sp. nov., Geothrix oryzae sp. nov., Geothrix edaphica sp. nov., Geothrix rubra sp. nov., and Geothrix limicola sp. nov., six novel members of Acidobacteriota isolated from soils.</title>
        <authorList>
            <person name="Itoh H."/>
            <person name="Sugisawa Y."/>
            <person name="Mise K."/>
            <person name="Xu Z."/>
            <person name="Kuniyasu M."/>
            <person name="Ushijima N."/>
            <person name="Kawano K."/>
            <person name="Kobayashi E."/>
            <person name="Shiratori Y."/>
            <person name="Masuda Y."/>
            <person name="Senoo K."/>
        </authorList>
    </citation>
    <scope>NUCLEOTIDE SEQUENCE</scope>
    <source>
        <strain evidence="15">W786</strain>
    </source>
</reference>
<feature type="domain" description="TonB-dependent receptor plug" evidence="14">
    <location>
        <begin position="42"/>
        <end position="147"/>
    </location>
</feature>
<evidence type="ECO:0000256" key="2">
    <source>
        <dbReference type="ARBA" id="ARBA00022448"/>
    </source>
</evidence>
<protein>
    <submittedName>
        <fullName evidence="15">TonB-dependent receptor</fullName>
    </submittedName>
</protein>
<proteinExistence type="inferred from homology"/>
<dbReference type="PROSITE" id="PS52016">
    <property type="entry name" value="TONB_DEPENDENT_REC_3"/>
    <property type="match status" value="1"/>
</dbReference>
<dbReference type="GO" id="GO:0009279">
    <property type="term" value="C:cell outer membrane"/>
    <property type="evidence" value="ECO:0007669"/>
    <property type="project" value="UniProtKB-SubCell"/>
</dbReference>
<evidence type="ECO:0000256" key="7">
    <source>
        <dbReference type="ARBA" id="ARBA00023077"/>
    </source>
</evidence>
<dbReference type="InterPro" id="IPR036942">
    <property type="entry name" value="Beta-barrel_TonB_sf"/>
</dbReference>
<keyword evidence="9 10" id="KW-0998">Cell outer membrane</keyword>
<dbReference type="GO" id="GO:0006811">
    <property type="term" value="P:monoatomic ion transport"/>
    <property type="evidence" value="ECO:0007669"/>
    <property type="project" value="UniProtKB-KW"/>
</dbReference>
<evidence type="ECO:0000256" key="4">
    <source>
        <dbReference type="ARBA" id="ARBA00022692"/>
    </source>
</evidence>
<organism evidence="15 16">
    <name type="scientific">Mesoterricola sediminis</name>
    <dbReference type="NCBI Taxonomy" id="2927980"/>
    <lineage>
        <taxon>Bacteria</taxon>
        <taxon>Pseudomonadati</taxon>
        <taxon>Acidobacteriota</taxon>
        <taxon>Holophagae</taxon>
        <taxon>Holophagales</taxon>
        <taxon>Holophagaceae</taxon>
        <taxon>Mesoterricola</taxon>
    </lineage>
</organism>
<evidence type="ECO:0000256" key="6">
    <source>
        <dbReference type="ARBA" id="ARBA00023065"/>
    </source>
</evidence>
<dbReference type="InterPro" id="IPR012910">
    <property type="entry name" value="Plug_dom"/>
</dbReference>
<dbReference type="Pfam" id="PF00593">
    <property type="entry name" value="TonB_dep_Rec_b-barrel"/>
    <property type="match status" value="1"/>
</dbReference>
<feature type="signal peptide" evidence="12">
    <location>
        <begin position="1"/>
        <end position="17"/>
    </location>
</feature>
<evidence type="ECO:0000256" key="11">
    <source>
        <dbReference type="RuleBase" id="RU003357"/>
    </source>
</evidence>
<feature type="chain" id="PRO_5041445700" evidence="12">
    <location>
        <begin position="18"/>
        <end position="600"/>
    </location>
</feature>
<dbReference type="GO" id="GO:0015889">
    <property type="term" value="P:cobalamin transport"/>
    <property type="evidence" value="ECO:0007669"/>
    <property type="project" value="TreeGrafter"/>
</dbReference>
<dbReference type="Pfam" id="PF07715">
    <property type="entry name" value="Plug"/>
    <property type="match status" value="1"/>
</dbReference>
<evidence type="ECO:0000313" key="15">
    <source>
        <dbReference type="EMBL" id="BDU75937.1"/>
    </source>
</evidence>
<name>A0AA48KD37_9BACT</name>
<dbReference type="EMBL" id="AP027081">
    <property type="protein sequence ID" value="BDU75937.1"/>
    <property type="molecule type" value="Genomic_DNA"/>
</dbReference>
<evidence type="ECO:0000313" key="16">
    <source>
        <dbReference type="Proteomes" id="UP001228113"/>
    </source>
</evidence>
<dbReference type="InterPro" id="IPR037066">
    <property type="entry name" value="Plug_dom_sf"/>
</dbReference>
<dbReference type="PANTHER" id="PTHR30069:SF53">
    <property type="entry name" value="COLICIN I RECEPTOR-RELATED"/>
    <property type="match status" value="1"/>
</dbReference>
<evidence type="ECO:0000256" key="3">
    <source>
        <dbReference type="ARBA" id="ARBA00022452"/>
    </source>
</evidence>
<evidence type="ECO:0000256" key="8">
    <source>
        <dbReference type="ARBA" id="ARBA00023136"/>
    </source>
</evidence>
<evidence type="ECO:0000256" key="1">
    <source>
        <dbReference type="ARBA" id="ARBA00004571"/>
    </source>
</evidence>
<evidence type="ECO:0000259" key="13">
    <source>
        <dbReference type="Pfam" id="PF00593"/>
    </source>
</evidence>
<keyword evidence="15" id="KW-0675">Receptor</keyword>
<dbReference type="AlphaFoldDB" id="A0AA48KD37"/>
<evidence type="ECO:0000256" key="10">
    <source>
        <dbReference type="PROSITE-ProRule" id="PRU01360"/>
    </source>
</evidence>
<dbReference type="Proteomes" id="UP001228113">
    <property type="component" value="Chromosome"/>
</dbReference>
<dbReference type="InterPro" id="IPR039426">
    <property type="entry name" value="TonB-dep_rcpt-like"/>
</dbReference>
<dbReference type="SUPFAM" id="SSF56935">
    <property type="entry name" value="Porins"/>
    <property type="match status" value="1"/>
</dbReference>
<keyword evidence="3 10" id="KW-1134">Transmembrane beta strand</keyword>
<dbReference type="Gene3D" id="2.40.170.20">
    <property type="entry name" value="TonB-dependent receptor, beta-barrel domain"/>
    <property type="match status" value="1"/>
</dbReference>
<keyword evidence="6" id="KW-0406">Ion transport</keyword>
<evidence type="ECO:0000259" key="14">
    <source>
        <dbReference type="Pfam" id="PF07715"/>
    </source>
</evidence>
<evidence type="ECO:0000256" key="9">
    <source>
        <dbReference type="ARBA" id="ARBA00023237"/>
    </source>
</evidence>
<keyword evidence="16" id="KW-1185">Reference proteome</keyword>
<evidence type="ECO:0000256" key="12">
    <source>
        <dbReference type="SAM" id="SignalP"/>
    </source>
</evidence>
<evidence type="ECO:0000256" key="5">
    <source>
        <dbReference type="ARBA" id="ARBA00022729"/>
    </source>
</evidence>
<dbReference type="InterPro" id="IPR000531">
    <property type="entry name" value="Beta-barrel_TonB"/>
</dbReference>
<comment type="subcellular location">
    <subcellularLocation>
        <location evidence="1 10">Cell outer membrane</location>
        <topology evidence="1 10">Multi-pass membrane protein</topology>
    </subcellularLocation>
</comment>
<dbReference type="RefSeq" id="WP_243329480.1">
    <property type="nucleotide sequence ID" value="NZ_AP027081.1"/>
</dbReference>
<keyword evidence="7 11" id="KW-0798">TonB box</keyword>
<dbReference type="Gene3D" id="2.170.130.10">
    <property type="entry name" value="TonB-dependent receptor, plug domain"/>
    <property type="match status" value="1"/>
</dbReference>
<dbReference type="PANTHER" id="PTHR30069">
    <property type="entry name" value="TONB-DEPENDENT OUTER MEMBRANE RECEPTOR"/>
    <property type="match status" value="1"/>
</dbReference>
<keyword evidence="5 12" id="KW-0732">Signal</keyword>
<keyword evidence="2 10" id="KW-0813">Transport</keyword>
<dbReference type="KEGG" id="msea:METESE_08950"/>
<keyword evidence="8 10" id="KW-0472">Membrane</keyword>
<accession>A0AA48KD37</accession>
<gene>
    <name evidence="15" type="ORF">METESE_08950</name>
</gene>
<keyword evidence="4 10" id="KW-0812">Transmembrane</keyword>
<feature type="domain" description="TonB-dependent receptor-like beta-barrel" evidence="13">
    <location>
        <begin position="229"/>
        <end position="503"/>
    </location>
</feature>
<comment type="similarity">
    <text evidence="10 11">Belongs to the TonB-dependent receptor family.</text>
</comment>
<sequence length="600" mass="64528">MRACPFILPLVASLALGAVGVDDVPATTVVVSATLAPGTLAEINREVLVLDAETIRAMPVRTLADALALAATVDLQSRVPGGLFGDLRMRGTSFAGVLVCVDGVRWNDPQTAHFNLEIPVPLELVERIEVMTGSQCTFFGADAVGGVVNIITRRPDGRASARVEGGSFGSHAASALVEGRQGPWRGRAWAGYGHSDGFAPDRDGSLVQAGLEAERELPQGRARALYAYQDSRFGAQGFYGAYPSWESTASHALLLSAVLDQGGFAEHATRVDAAWRRHDDNFVLYRDRPALYQNLHRDDTWQVKAVSVLHRGGGATFTAALEAGRDTLASARLGHHQVDRGAAGLEWLQDLGAGLTFQAGLRGDHSSAWGGVLTPTAGLAWNATRDLKLRAAWGKAFRAPSFTELYYASPAQVGNQDLRPERAESVEAGADWYGPGGTTLGLTLFHRRDRAQIDWVRATAAEPWRADNIGTVTVRGLSASAAARPWPWLRCTAGMTLLDESLPPASYASRYAPDWVRLQASLTADADLGSATRLALAWVHKRPGQGGPQPSLLALRLTRRLGPLEVQLRAENLLDRRVQEIPGVDVPGRAAYLALAWRRN</sequence>